<dbReference type="PANTHER" id="PTHR43037:SF1">
    <property type="entry name" value="BLL1128 PROTEIN"/>
    <property type="match status" value="1"/>
</dbReference>
<dbReference type="AlphaFoldDB" id="A0AAE0F6B0"/>
<dbReference type="InterPro" id="IPR050955">
    <property type="entry name" value="Plant_Biomass_Hydrol_Est"/>
</dbReference>
<evidence type="ECO:0000256" key="1">
    <source>
        <dbReference type="ARBA" id="ARBA00022729"/>
    </source>
</evidence>
<dbReference type="Gene3D" id="3.40.50.1820">
    <property type="entry name" value="alpha/beta hydrolase"/>
    <property type="match status" value="1"/>
</dbReference>
<keyword evidence="1" id="KW-0732">Signal</keyword>
<sequence length="411" mass="45745">MLTKCASNNVISTDNVGKIVAVESYLGDDNTTAKQLFTPYQYFVPANWSASSMQSVPILVFLHGGGDGPFDLMNKQSLPSLLLNTTFAQSFPFLTLMPCSTCGHSLAPNERGWTPANFARVNNLLNDFVRTFRGDVSRIYLTGQSMGGHGLWKYAATYPYQFAALVPICAAGPGRKGEQREHDISPLERVVDAVCSWRYCTECTNEYLATCSLHPFESGVRSRADGCGACPPVWIFHGQNDRVVPVELSDNMHEALQKKNGEDTMHPDKLQFTRYDHAPAPPMPEFARLEGHASYELAFRDPRLYSWLLAQRCPFCQYLAIPVSARAAHLIRTDSQTPSNFKPLAKPLVKDVKALAECFKENSIEHKNIVDPLAVSGVLISEFVKAIKPTNALKGNHYLVKKPLVHQYQLF</sequence>
<proteinExistence type="predicted"/>
<dbReference type="Proteomes" id="UP001190700">
    <property type="component" value="Unassembled WGS sequence"/>
</dbReference>
<dbReference type="SUPFAM" id="SSF53474">
    <property type="entry name" value="alpha/beta-Hydrolases"/>
    <property type="match status" value="1"/>
</dbReference>
<protein>
    <recommendedName>
        <fullName evidence="4">Peptidase S9 prolyl oligopeptidase catalytic domain-containing protein</fullName>
    </recommendedName>
</protein>
<evidence type="ECO:0008006" key="4">
    <source>
        <dbReference type="Google" id="ProtNLM"/>
    </source>
</evidence>
<evidence type="ECO:0000313" key="2">
    <source>
        <dbReference type="EMBL" id="KAK3252937.1"/>
    </source>
</evidence>
<organism evidence="2 3">
    <name type="scientific">Cymbomonas tetramitiformis</name>
    <dbReference type="NCBI Taxonomy" id="36881"/>
    <lineage>
        <taxon>Eukaryota</taxon>
        <taxon>Viridiplantae</taxon>
        <taxon>Chlorophyta</taxon>
        <taxon>Pyramimonadophyceae</taxon>
        <taxon>Pyramimonadales</taxon>
        <taxon>Pyramimonadaceae</taxon>
        <taxon>Cymbomonas</taxon>
    </lineage>
</organism>
<evidence type="ECO:0000313" key="3">
    <source>
        <dbReference type="Proteomes" id="UP001190700"/>
    </source>
</evidence>
<dbReference type="PANTHER" id="PTHR43037">
    <property type="entry name" value="UNNAMED PRODUCT-RELATED"/>
    <property type="match status" value="1"/>
</dbReference>
<dbReference type="InterPro" id="IPR029058">
    <property type="entry name" value="AB_hydrolase_fold"/>
</dbReference>
<gene>
    <name evidence="2" type="ORF">CYMTET_37790</name>
</gene>
<comment type="caution">
    <text evidence="2">The sequence shown here is derived from an EMBL/GenBank/DDBJ whole genome shotgun (WGS) entry which is preliminary data.</text>
</comment>
<reference evidence="2 3" key="1">
    <citation type="journal article" date="2015" name="Genome Biol. Evol.">
        <title>Comparative Genomics of a Bacterivorous Green Alga Reveals Evolutionary Causalities and Consequences of Phago-Mixotrophic Mode of Nutrition.</title>
        <authorList>
            <person name="Burns J.A."/>
            <person name="Paasch A."/>
            <person name="Narechania A."/>
            <person name="Kim E."/>
        </authorList>
    </citation>
    <scope>NUCLEOTIDE SEQUENCE [LARGE SCALE GENOMIC DNA]</scope>
    <source>
        <strain evidence="2 3">PLY_AMNH</strain>
    </source>
</reference>
<name>A0AAE0F6B0_9CHLO</name>
<dbReference type="EMBL" id="LGRX02025090">
    <property type="protein sequence ID" value="KAK3252937.1"/>
    <property type="molecule type" value="Genomic_DNA"/>
</dbReference>
<keyword evidence="3" id="KW-1185">Reference proteome</keyword>
<accession>A0AAE0F6B0</accession>